<reference evidence="2 3" key="1">
    <citation type="submission" date="2019-02" db="EMBL/GenBank/DDBJ databases">
        <title>Complete genome sequence of Pseudomonas sp. SNU WT1 isolated from rainbow trout.</title>
        <authorList>
            <person name="Oh W.T."/>
            <person name="Park S.C."/>
        </authorList>
    </citation>
    <scope>NUCLEOTIDE SEQUENCE [LARGE SCALE GENOMIC DNA]</scope>
    <source>
        <strain evidence="2 3">SNU WT1</strain>
    </source>
</reference>
<dbReference type="KEGG" id="ptk:EXN22_07065"/>
<dbReference type="RefSeq" id="WP_130263385.1">
    <property type="nucleotide sequence ID" value="NZ_CP035952.1"/>
</dbReference>
<evidence type="ECO:0000256" key="1">
    <source>
        <dbReference type="SAM" id="MobiDB-lite"/>
    </source>
</evidence>
<accession>A0A411MF53</accession>
<feature type="region of interest" description="Disordered" evidence="1">
    <location>
        <begin position="1"/>
        <end position="28"/>
    </location>
</feature>
<protein>
    <submittedName>
        <fullName evidence="2">Uncharacterized protein</fullName>
    </submittedName>
</protein>
<keyword evidence="3" id="KW-1185">Reference proteome</keyword>
<proteinExistence type="predicted"/>
<dbReference type="Proteomes" id="UP000291130">
    <property type="component" value="Chromosome"/>
</dbReference>
<organism evidence="2 3">
    <name type="scientific">Pseudomonas tructae</name>
    <dbReference type="NCBI Taxonomy" id="2518644"/>
    <lineage>
        <taxon>Bacteria</taxon>
        <taxon>Pseudomonadati</taxon>
        <taxon>Pseudomonadota</taxon>
        <taxon>Gammaproteobacteria</taxon>
        <taxon>Pseudomonadales</taxon>
        <taxon>Pseudomonadaceae</taxon>
        <taxon>Pseudomonas</taxon>
    </lineage>
</organism>
<dbReference type="EMBL" id="CP035952">
    <property type="protein sequence ID" value="QBF25465.1"/>
    <property type="molecule type" value="Genomic_DNA"/>
</dbReference>
<sequence length="229" mass="24723">MHVSNVSTPDSFPRTDQTSLRSTHYDRNDGIALGSMPTADGVTEQLDALLGDRHSLVFVGYSALGYADLPGMRQKAQAIIEKALAEHPEGINVVIGATKDGIGEIYELVQDKADLKEKVTLLGIVSAAAREWGVAIEEENVAFVEDPGNTWQVKSAEGYSYTLYPAQKNGELLAMGGGAVALEELEQARALGLEVNIFEFAADPQKLQAKLKPGQSQIELMPVCSQYFP</sequence>
<evidence type="ECO:0000313" key="2">
    <source>
        <dbReference type="EMBL" id="QBF25465.1"/>
    </source>
</evidence>
<dbReference type="AlphaFoldDB" id="A0A411MF53"/>
<dbReference type="OrthoDB" id="7026228at2"/>
<feature type="compositionally biased region" description="Polar residues" evidence="1">
    <location>
        <begin position="1"/>
        <end position="22"/>
    </location>
</feature>
<gene>
    <name evidence="2" type="ORF">EXN22_07065</name>
</gene>
<name>A0A411MF53_9PSED</name>
<evidence type="ECO:0000313" key="3">
    <source>
        <dbReference type="Proteomes" id="UP000291130"/>
    </source>
</evidence>